<dbReference type="InterPro" id="IPR037200">
    <property type="entry name" value="Isy1_sf"/>
</dbReference>
<dbReference type="AlphaFoldDB" id="A0A915HFD3"/>
<dbReference type="GO" id="GO:0005634">
    <property type="term" value="C:nucleus"/>
    <property type="evidence" value="ECO:0007669"/>
    <property type="project" value="UniProtKB-SubCell"/>
</dbReference>
<dbReference type="WBParaSite" id="nRc.2.0.1.t00097-RA">
    <property type="protein sequence ID" value="nRc.2.0.1.t00097-RA"/>
    <property type="gene ID" value="nRc.2.0.1.g00097"/>
</dbReference>
<evidence type="ECO:0000256" key="3">
    <source>
        <dbReference type="ARBA" id="ARBA00023242"/>
    </source>
</evidence>
<proteinExistence type="inferred from homology"/>
<dbReference type="InterPro" id="IPR029012">
    <property type="entry name" value="Helix_hairpin_bin_sf"/>
</dbReference>
<dbReference type="FunFam" id="1.10.287.660:FF:000001">
    <property type="entry name" value="pre-mRNA-splicing factor ISY1 homolog"/>
    <property type="match status" value="1"/>
</dbReference>
<evidence type="ECO:0000256" key="1">
    <source>
        <dbReference type="ARBA" id="ARBA00004123"/>
    </source>
</evidence>
<evidence type="ECO:0000313" key="5">
    <source>
        <dbReference type="WBParaSite" id="nRc.2.0.1.t00097-RA"/>
    </source>
</evidence>
<name>A0A915HFD3_ROMCU</name>
<dbReference type="InterPro" id="IPR009360">
    <property type="entry name" value="Isy1"/>
</dbReference>
<dbReference type="OMA" id="YHWERRI"/>
<dbReference type="Proteomes" id="UP000887565">
    <property type="component" value="Unplaced"/>
</dbReference>
<dbReference type="PANTHER" id="PTHR13021">
    <property type="entry name" value="PRE-MRNA-SPLICING FACTOR ISY1"/>
    <property type="match status" value="1"/>
</dbReference>
<keyword evidence="4" id="KW-1185">Reference proteome</keyword>
<comment type="similarity">
    <text evidence="2">Belongs to the ISY1 family.</text>
</comment>
<protein>
    <submittedName>
        <fullName evidence="5">Uncharacterized protein</fullName>
    </submittedName>
</protein>
<comment type="subcellular location">
    <subcellularLocation>
        <location evidence="1">Nucleus</location>
    </subcellularLocation>
</comment>
<dbReference type="Gene3D" id="1.10.287.660">
    <property type="entry name" value="Helix hairpin bin"/>
    <property type="match status" value="1"/>
</dbReference>
<reference evidence="5" key="1">
    <citation type="submission" date="2022-11" db="UniProtKB">
        <authorList>
            <consortium name="WormBaseParasite"/>
        </authorList>
    </citation>
    <scope>IDENTIFICATION</scope>
</reference>
<dbReference type="SUPFAM" id="SSF140102">
    <property type="entry name" value="ISY1 domain-like"/>
    <property type="match status" value="1"/>
</dbReference>
<dbReference type="Pfam" id="PF06246">
    <property type="entry name" value="Isy1"/>
    <property type="match status" value="1"/>
</dbReference>
<organism evidence="4 5">
    <name type="scientific">Romanomermis culicivorax</name>
    <name type="common">Nematode worm</name>
    <dbReference type="NCBI Taxonomy" id="13658"/>
    <lineage>
        <taxon>Eukaryota</taxon>
        <taxon>Metazoa</taxon>
        <taxon>Ecdysozoa</taxon>
        <taxon>Nematoda</taxon>
        <taxon>Enoplea</taxon>
        <taxon>Dorylaimia</taxon>
        <taxon>Mermithida</taxon>
        <taxon>Mermithoidea</taxon>
        <taxon>Mermithidae</taxon>
        <taxon>Romanomermis</taxon>
    </lineage>
</organism>
<accession>A0A915HFD3</accession>
<keyword evidence="3" id="KW-0539">Nucleus</keyword>
<sequence>MARNAEKAMTALARWHKMKLEEERGPIQRRPAFTKDCKNVRDAEKWRMQIIRDIAKKIAQIQNPGLGEFRIRDLNDEINKLLKIKHGWECRIVELGGPDYKRIAPKMLDREGREVPGNRGYKYFGAAKDLPGVRELFEKPPQDSGRKNRTELARFVDAEYYGYMDDDDGVLIPLEQEVEKCAVAEAVREWELCGGGSGETAQTEELDWGIYKETNDELDEYFSNFPHLHCGPLLKSSVADDQNNDDQPKFIAHVEVPSQKDVEEALLRRKKMDLLEKYAGETLTMQNMGTNALLGGYAQTENKDKASG</sequence>
<dbReference type="GO" id="GO:0000350">
    <property type="term" value="P:generation of catalytic spliceosome for second transesterification step"/>
    <property type="evidence" value="ECO:0007669"/>
    <property type="project" value="InterPro"/>
</dbReference>
<evidence type="ECO:0000313" key="4">
    <source>
        <dbReference type="Proteomes" id="UP000887565"/>
    </source>
</evidence>
<evidence type="ECO:0000256" key="2">
    <source>
        <dbReference type="ARBA" id="ARBA00007002"/>
    </source>
</evidence>